<sequence length="142" mass="14950">MKTEVLLGRAELPGKATSASVARAFVRETLLVAGCSELDEAVLMVSELVANAVRHSDSGRRADGLLTVAVVDRGKTIQVGVTDAGSADSPRIQPEPGQGDESGRGLWLVSELAASWGWRKDVDGHVVWFEIPADGPGHPGRP</sequence>
<dbReference type="EMBL" id="JBHSFN010000005">
    <property type="protein sequence ID" value="MFC4586656.1"/>
    <property type="molecule type" value="Genomic_DNA"/>
</dbReference>
<keyword evidence="1" id="KW-0418">Kinase</keyword>
<evidence type="ECO:0000256" key="2">
    <source>
        <dbReference type="SAM" id="MobiDB-lite"/>
    </source>
</evidence>
<proteinExistence type="predicted"/>
<evidence type="ECO:0000313" key="5">
    <source>
        <dbReference type="Proteomes" id="UP001595891"/>
    </source>
</evidence>
<dbReference type="InterPro" id="IPR003594">
    <property type="entry name" value="HATPase_dom"/>
</dbReference>
<dbReference type="PANTHER" id="PTHR35526:SF3">
    <property type="entry name" value="ANTI-SIGMA-F FACTOR RSBW"/>
    <property type="match status" value="1"/>
</dbReference>
<dbReference type="RefSeq" id="WP_262841329.1">
    <property type="nucleotide sequence ID" value="NZ_JANZYP010000005.1"/>
</dbReference>
<keyword evidence="4" id="KW-0547">Nucleotide-binding</keyword>
<feature type="region of interest" description="Disordered" evidence="2">
    <location>
        <begin position="81"/>
        <end position="104"/>
    </location>
</feature>
<dbReference type="PANTHER" id="PTHR35526">
    <property type="entry name" value="ANTI-SIGMA-F FACTOR RSBW-RELATED"/>
    <property type="match status" value="1"/>
</dbReference>
<comment type="caution">
    <text evidence="4">The sequence shown here is derived from an EMBL/GenBank/DDBJ whole genome shotgun (WGS) entry which is preliminary data.</text>
</comment>
<dbReference type="Pfam" id="PF13581">
    <property type="entry name" value="HATPase_c_2"/>
    <property type="match status" value="1"/>
</dbReference>
<evidence type="ECO:0000313" key="4">
    <source>
        <dbReference type="EMBL" id="MFC4586656.1"/>
    </source>
</evidence>
<accession>A0ABV9EAT0</accession>
<protein>
    <submittedName>
        <fullName evidence="4">ATP-binding protein</fullName>
    </submittedName>
</protein>
<feature type="domain" description="Histidine kinase/HSP90-like ATPase" evidence="3">
    <location>
        <begin position="15"/>
        <end position="129"/>
    </location>
</feature>
<keyword evidence="5" id="KW-1185">Reference proteome</keyword>
<evidence type="ECO:0000259" key="3">
    <source>
        <dbReference type="Pfam" id="PF13581"/>
    </source>
</evidence>
<dbReference type="Proteomes" id="UP001595891">
    <property type="component" value="Unassembled WGS sequence"/>
</dbReference>
<dbReference type="GO" id="GO:0005524">
    <property type="term" value="F:ATP binding"/>
    <property type="evidence" value="ECO:0007669"/>
    <property type="project" value="UniProtKB-KW"/>
</dbReference>
<name>A0ABV9EAT0_9ACTN</name>
<dbReference type="CDD" id="cd16936">
    <property type="entry name" value="HATPase_RsbW-like"/>
    <property type="match status" value="1"/>
</dbReference>
<gene>
    <name evidence="4" type="ORF">ACFO8L_11260</name>
</gene>
<dbReference type="InterPro" id="IPR050267">
    <property type="entry name" value="Anti-sigma-factor_SerPK"/>
</dbReference>
<dbReference type="SUPFAM" id="SSF55874">
    <property type="entry name" value="ATPase domain of HSP90 chaperone/DNA topoisomerase II/histidine kinase"/>
    <property type="match status" value="1"/>
</dbReference>
<keyword evidence="4" id="KW-0067">ATP-binding</keyword>
<organism evidence="4 5">
    <name type="scientific">Sphaerisporangium corydalis</name>
    <dbReference type="NCBI Taxonomy" id="1441875"/>
    <lineage>
        <taxon>Bacteria</taxon>
        <taxon>Bacillati</taxon>
        <taxon>Actinomycetota</taxon>
        <taxon>Actinomycetes</taxon>
        <taxon>Streptosporangiales</taxon>
        <taxon>Streptosporangiaceae</taxon>
        <taxon>Sphaerisporangium</taxon>
    </lineage>
</organism>
<dbReference type="InterPro" id="IPR036890">
    <property type="entry name" value="HATPase_C_sf"/>
</dbReference>
<dbReference type="Gene3D" id="3.30.565.10">
    <property type="entry name" value="Histidine kinase-like ATPase, C-terminal domain"/>
    <property type="match status" value="1"/>
</dbReference>
<evidence type="ECO:0000256" key="1">
    <source>
        <dbReference type="ARBA" id="ARBA00022527"/>
    </source>
</evidence>
<reference evidence="5" key="1">
    <citation type="journal article" date="2019" name="Int. J. Syst. Evol. Microbiol.">
        <title>The Global Catalogue of Microorganisms (GCM) 10K type strain sequencing project: providing services to taxonomists for standard genome sequencing and annotation.</title>
        <authorList>
            <consortium name="The Broad Institute Genomics Platform"/>
            <consortium name="The Broad Institute Genome Sequencing Center for Infectious Disease"/>
            <person name="Wu L."/>
            <person name="Ma J."/>
        </authorList>
    </citation>
    <scope>NUCLEOTIDE SEQUENCE [LARGE SCALE GENOMIC DNA]</scope>
    <source>
        <strain evidence="5">CCUG 49560</strain>
    </source>
</reference>
<keyword evidence="1" id="KW-0808">Transferase</keyword>
<keyword evidence="1" id="KW-0723">Serine/threonine-protein kinase</keyword>